<evidence type="ECO:0000256" key="1">
    <source>
        <dbReference type="ARBA" id="ARBA00004448"/>
    </source>
</evidence>
<reference evidence="14" key="1">
    <citation type="submission" date="2022-07" db="EMBL/GenBank/DDBJ databases">
        <title>Phylogenomic reconstructions and comparative analyses of Kickxellomycotina fungi.</title>
        <authorList>
            <person name="Reynolds N.K."/>
            <person name="Stajich J.E."/>
            <person name="Barry K."/>
            <person name="Grigoriev I.V."/>
            <person name="Crous P."/>
            <person name="Smith M.E."/>
        </authorList>
    </citation>
    <scope>NUCLEOTIDE SEQUENCE</scope>
    <source>
        <strain evidence="14">NBRC 105413</strain>
    </source>
</reference>
<comment type="caution">
    <text evidence="14">The sequence shown here is derived from an EMBL/GenBank/DDBJ whole genome shotgun (WGS) entry which is preliminary data.</text>
</comment>
<dbReference type="Proteomes" id="UP001145021">
    <property type="component" value="Unassembled WGS sequence"/>
</dbReference>
<keyword evidence="3 12" id="KW-0813">Transport</keyword>
<keyword evidence="4 12" id="KW-0812">Transmembrane</keyword>
<evidence type="ECO:0000256" key="4">
    <source>
        <dbReference type="ARBA" id="ARBA00022692"/>
    </source>
</evidence>
<evidence type="ECO:0000256" key="12">
    <source>
        <dbReference type="RuleBase" id="RU367146"/>
    </source>
</evidence>
<comment type="function">
    <text evidence="12">Component of the PAM complex, a complex required for the translocation of transit peptide-containing proteins from the inner membrane into the mitochondrial matrix in an ATP-dependent manner.</text>
</comment>
<keyword evidence="7" id="KW-0809">Transit peptide</keyword>
<evidence type="ECO:0000256" key="6">
    <source>
        <dbReference type="ARBA" id="ARBA00022927"/>
    </source>
</evidence>
<dbReference type="PANTHER" id="PTHR28021">
    <property type="entry name" value="PRESEQUENCE TRANSLOCATED-ASSOCIATED MOTOR SUBUNIT PAM17, MITOCHONDRIAL"/>
    <property type="match status" value="1"/>
</dbReference>
<evidence type="ECO:0000256" key="13">
    <source>
        <dbReference type="SAM" id="MobiDB-lite"/>
    </source>
</evidence>
<feature type="transmembrane region" description="Helical" evidence="12">
    <location>
        <begin position="63"/>
        <end position="85"/>
    </location>
</feature>
<dbReference type="EMBL" id="JANBOH010000213">
    <property type="protein sequence ID" value="KAJ1643857.1"/>
    <property type="molecule type" value="Genomic_DNA"/>
</dbReference>
<evidence type="ECO:0000256" key="10">
    <source>
        <dbReference type="ARBA" id="ARBA00023128"/>
    </source>
</evidence>
<feature type="transmembrane region" description="Helical" evidence="12">
    <location>
        <begin position="97"/>
        <end position="118"/>
    </location>
</feature>
<keyword evidence="11 12" id="KW-0472">Membrane</keyword>
<dbReference type="Pfam" id="PF08566">
    <property type="entry name" value="Pam17"/>
    <property type="match status" value="1"/>
</dbReference>
<evidence type="ECO:0000313" key="15">
    <source>
        <dbReference type="Proteomes" id="UP001145021"/>
    </source>
</evidence>
<evidence type="ECO:0000256" key="11">
    <source>
        <dbReference type="ARBA" id="ARBA00023136"/>
    </source>
</evidence>
<dbReference type="AlphaFoldDB" id="A0A9W8CJ44"/>
<comment type="subcellular location">
    <subcellularLocation>
        <location evidence="1 12">Mitochondrion inner membrane</location>
        <topology evidence="1 12">Multi-pass membrane protein</topology>
    </subcellularLocation>
</comment>
<sequence>MLFGTLTNRPLVSSFVRLVQQPTLRLTQTPNGLRFQSTVRKMDPLDWDGFFKMRRQRRLWERLAALPCALMGLGAGAAVFASLPVNPQQTFMGLDPLVVFGGATMFCGVLGFVVGPTVGRVWYRVANRELAQALDMKEARFFEHVRANRSDPSFSSASNPLPDFYGEKIQSLSGYRRWLRKQREHERKGTFKLGAGNKKKSN</sequence>
<comment type="subunit">
    <text evidence="12">Component of the PAM complex.</text>
</comment>
<proteinExistence type="inferred from homology"/>
<protein>
    <recommendedName>
        <fullName evidence="12">Presequence translocated-associated motor subunit PAM17</fullName>
    </recommendedName>
</protein>
<keyword evidence="9 12" id="KW-0811">Translocation</keyword>
<evidence type="ECO:0000256" key="7">
    <source>
        <dbReference type="ARBA" id="ARBA00022946"/>
    </source>
</evidence>
<organism evidence="14 15">
    <name type="scientific">Coemansia asiatica</name>
    <dbReference type="NCBI Taxonomy" id="1052880"/>
    <lineage>
        <taxon>Eukaryota</taxon>
        <taxon>Fungi</taxon>
        <taxon>Fungi incertae sedis</taxon>
        <taxon>Zoopagomycota</taxon>
        <taxon>Kickxellomycotina</taxon>
        <taxon>Kickxellomycetes</taxon>
        <taxon>Kickxellales</taxon>
        <taxon>Kickxellaceae</taxon>
        <taxon>Coemansia</taxon>
    </lineage>
</organism>
<evidence type="ECO:0000256" key="5">
    <source>
        <dbReference type="ARBA" id="ARBA00022792"/>
    </source>
</evidence>
<keyword evidence="5 12" id="KW-0999">Mitochondrion inner membrane</keyword>
<comment type="similarity">
    <text evidence="2 12">Belongs to the PAM17 family.</text>
</comment>
<keyword evidence="6 12" id="KW-0653">Protein transport</keyword>
<evidence type="ECO:0000313" key="14">
    <source>
        <dbReference type="EMBL" id="KAJ1643857.1"/>
    </source>
</evidence>
<dbReference type="PANTHER" id="PTHR28021:SF1">
    <property type="entry name" value="PRESEQUENCE TRANSLOCATED-ASSOCIATED MOTOR SUBUNIT PAM17, MITOCHONDRIAL"/>
    <property type="match status" value="1"/>
</dbReference>
<evidence type="ECO:0000256" key="9">
    <source>
        <dbReference type="ARBA" id="ARBA00023010"/>
    </source>
</evidence>
<gene>
    <name evidence="14" type="primary">PAM17</name>
    <name evidence="14" type="ORF">LPJ64_004409</name>
</gene>
<name>A0A9W8CJ44_9FUNG</name>
<accession>A0A9W8CJ44</accession>
<evidence type="ECO:0000256" key="2">
    <source>
        <dbReference type="ARBA" id="ARBA00006837"/>
    </source>
</evidence>
<evidence type="ECO:0000256" key="3">
    <source>
        <dbReference type="ARBA" id="ARBA00022448"/>
    </source>
</evidence>
<dbReference type="GO" id="GO:0001405">
    <property type="term" value="C:PAM complex, Tim23 associated import motor"/>
    <property type="evidence" value="ECO:0007669"/>
    <property type="project" value="UniProtKB-UniRule"/>
</dbReference>
<evidence type="ECO:0000256" key="8">
    <source>
        <dbReference type="ARBA" id="ARBA00022989"/>
    </source>
</evidence>
<keyword evidence="10 12" id="KW-0496">Mitochondrion</keyword>
<dbReference type="GO" id="GO:0030150">
    <property type="term" value="P:protein import into mitochondrial matrix"/>
    <property type="evidence" value="ECO:0007669"/>
    <property type="project" value="UniProtKB-UniRule"/>
</dbReference>
<keyword evidence="8 12" id="KW-1133">Transmembrane helix</keyword>
<keyword evidence="15" id="KW-1185">Reference proteome</keyword>
<feature type="region of interest" description="Disordered" evidence="13">
    <location>
        <begin position="181"/>
        <end position="202"/>
    </location>
</feature>
<dbReference type="InterPro" id="IPR013875">
    <property type="entry name" value="Pam17"/>
</dbReference>